<keyword evidence="4" id="KW-0281">Fimbrium</keyword>
<proteinExistence type="inferred from homology"/>
<accession>A0A747D0V7</accession>
<protein>
    <submittedName>
        <fullName evidence="7">Fimbrial protein</fullName>
    </submittedName>
</protein>
<dbReference type="Pfam" id="PF00419">
    <property type="entry name" value="Fimbrial"/>
    <property type="match status" value="1"/>
</dbReference>
<dbReference type="PANTHER" id="PTHR33420:SF31">
    <property type="entry name" value="TYPE 1 FIMBRIN D-MANNOSE SPECIFIC ADHESIN"/>
    <property type="match status" value="1"/>
</dbReference>
<dbReference type="EMBL" id="DAAVHJ010000008">
    <property type="protein sequence ID" value="HAF4765516.1"/>
    <property type="molecule type" value="Genomic_DNA"/>
</dbReference>
<evidence type="ECO:0000256" key="3">
    <source>
        <dbReference type="ARBA" id="ARBA00022729"/>
    </source>
</evidence>
<dbReference type="InterPro" id="IPR036937">
    <property type="entry name" value="Adhesion_dom_fimbrial_sf"/>
</dbReference>
<reference evidence="7" key="1">
    <citation type="journal article" date="2018" name="Genome Biol.">
        <title>SKESA: strategic k-mer extension for scrupulous assemblies.</title>
        <authorList>
            <person name="Souvorov A."/>
            <person name="Agarwala R."/>
            <person name="Lipman D.J."/>
        </authorList>
    </citation>
    <scope>NUCLEOTIDE SEQUENCE</scope>
    <source>
        <strain evidence="7">MA.EP10/110</strain>
        <strain evidence="8">MA.SE06/52</strain>
        <strain evidence="9">MA.SE08/125</strain>
    </source>
</reference>
<sequence>MKNLWMLLALSLFSGHALADGTMGNGSGWCQPTSGTHDFPFSFNQTITDTDGNQTGTIVEEHWSAGGEYSAKCDCDNSDYHGYNYFTATTGDLTQKGTHSEARYYGHMDYYVLVAGKLEIGTEAYIAGKLGEYIPVPFSSISNNDASAGGCGDAEMKSMTAGNKGTVRIYITHPLVGEISIPQTTIMNLYLSKTPGSSGDNISPSVPPVAHVTMSGTITVPQSCSINAGQVIEVRLPDIEGKDIRHLGDSPQNSHVTTQVNFTCSNVADGTNLSMSLNGETDPHNPEYLKTDNENLGIRISDKYDKTIVPGGSAELPIEDYADGRGSTEFTAAPVNTTGHVPHTGEYQATATLEIQIR</sequence>
<dbReference type="Gene3D" id="2.60.40.1090">
    <property type="entry name" value="Fimbrial-type adhesion domain"/>
    <property type="match status" value="1"/>
</dbReference>
<dbReference type="SUPFAM" id="SSF49401">
    <property type="entry name" value="Bacterial adhesins"/>
    <property type="match status" value="1"/>
</dbReference>
<dbReference type="InterPro" id="IPR008966">
    <property type="entry name" value="Adhesion_dom_sf"/>
</dbReference>
<evidence type="ECO:0000313" key="8">
    <source>
        <dbReference type="EMBL" id="HAF4631704.1"/>
    </source>
</evidence>
<comment type="caution">
    <text evidence="7">The sequence shown here is derived from an EMBL/GenBank/DDBJ whole genome shotgun (WGS) entry which is preliminary data.</text>
</comment>
<dbReference type="InterPro" id="IPR000259">
    <property type="entry name" value="Adhesion_dom_fimbrial"/>
</dbReference>
<evidence type="ECO:0000259" key="6">
    <source>
        <dbReference type="Pfam" id="PF00419"/>
    </source>
</evidence>
<evidence type="ECO:0000256" key="5">
    <source>
        <dbReference type="SAM" id="SignalP"/>
    </source>
</evidence>
<feature type="signal peptide" evidence="5">
    <location>
        <begin position="1"/>
        <end position="19"/>
    </location>
</feature>
<organism evidence="7">
    <name type="scientific">Salmonella enterica</name>
    <name type="common">Salmonella choleraesuis</name>
    <dbReference type="NCBI Taxonomy" id="28901"/>
    <lineage>
        <taxon>Bacteria</taxon>
        <taxon>Pseudomonadati</taxon>
        <taxon>Pseudomonadota</taxon>
        <taxon>Gammaproteobacteria</taxon>
        <taxon>Enterobacterales</taxon>
        <taxon>Enterobacteriaceae</taxon>
        <taxon>Salmonella</taxon>
    </lineage>
</organism>
<evidence type="ECO:0000256" key="1">
    <source>
        <dbReference type="ARBA" id="ARBA00004561"/>
    </source>
</evidence>
<evidence type="ECO:0000256" key="2">
    <source>
        <dbReference type="ARBA" id="ARBA00006671"/>
    </source>
</evidence>
<dbReference type="EMBL" id="DAAVGX010000007">
    <property type="protein sequence ID" value="HAF4631704.1"/>
    <property type="molecule type" value="Genomic_DNA"/>
</dbReference>
<name>A0A747D0V7_SALER</name>
<dbReference type="PANTHER" id="PTHR33420">
    <property type="entry name" value="FIMBRIAL SUBUNIT ELFA-RELATED"/>
    <property type="match status" value="1"/>
</dbReference>
<dbReference type="EMBL" id="DAAVER010000007">
    <property type="protein sequence ID" value="HAF4378309.1"/>
    <property type="molecule type" value="Genomic_DNA"/>
</dbReference>
<dbReference type="NCBIfam" id="NF011825">
    <property type="entry name" value="PRK15297.1"/>
    <property type="match status" value="1"/>
</dbReference>
<evidence type="ECO:0000313" key="7">
    <source>
        <dbReference type="EMBL" id="HAF4378309.1"/>
    </source>
</evidence>
<feature type="domain" description="Fimbrial-type adhesion" evidence="6">
    <location>
        <begin position="213"/>
        <end position="357"/>
    </location>
</feature>
<gene>
    <name evidence="7" type="ORF">G8L20_003568</name>
    <name evidence="9" type="ORF">G8O04_003745</name>
    <name evidence="8" type="ORF">G9B26_003239</name>
</gene>
<keyword evidence="3 5" id="KW-0732">Signal</keyword>
<dbReference type="AlphaFoldDB" id="A0A747D0V7"/>
<comment type="subcellular location">
    <subcellularLocation>
        <location evidence="1">Fimbrium</location>
    </subcellularLocation>
</comment>
<evidence type="ECO:0000313" key="9">
    <source>
        <dbReference type="EMBL" id="HAF4765516.1"/>
    </source>
</evidence>
<evidence type="ECO:0000256" key="4">
    <source>
        <dbReference type="ARBA" id="ARBA00023263"/>
    </source>
</evidence>
<dbReference type="GO" id="GO:0009289">
    <property type="term" value="C:pilus"/>
    <property type="evidence" value="ECO:0007669"/>
    <property type="project" value="UniProtKB-SubCell"/>
</dbReference>
<dbReference type="InterPro" id="IPR050263">
    <property type="entry name" value="Bact_Fimbrial_Adh_Pro"/>
</dbReference>
<dbReference type="GO" id="GO:0043709">
    <property type="term" value="P:cell adhesion involved in single-species biofilm formation"/>
    <property type="evidence" value="ECO:0007669"/>
    <property type="project" value="TreeGrafter"/>
</dbReference>
<comment type="similarity">
    <text evidence="2">Belongs to the fimbrial protein family.</text>
</comment>
<feature type="chain" id="PRO_5033581002" evidence="5">
    <location>
        <begin position="20"/>
        <end position="358"/>
    </location>
</feature>
<reference evidence="7" key="2">
    <citation type="submission" date="2020-02" db="EMBL/GenBank/DDBJ databases">
        <authorList>
            <consortium name="NCBI Pathogen Detection Project"/>
        </authorList>
    </citation>
    <scope>NUCLEOTIDE SEQUENCE</scope>
    <source>
        <strain evidence="7">MA.EP10/110</strain>
        <strain evidence="8">MA.SE06/52</strain>
        <strain evidence="9">MA.SE08/125</strain>
    </source>
</reference>